<dbReference type="InterPro" id="IPR002491">
    <property type="entry name" value="ABC_transptr_periplasmic_BD"/>
</dbReference>
<dbReference type="PROSITE" id="PS50983">
    <property type="entry name" value="FE_B12_PBP"/>
    <property type="match status" value="1"/>
</dbReference>
<keyword evidence="2" id="KW-0732">Signal</keyword>
<dbReference type="Pfam" id="PF01497">
    <property type="entry name" value="Peripla_BP_2"/>
    <property type="match status" value="1"/>
</dbReference>
<dbReference type="EMBL" id="CYZV01000030">
    <property type="protein sequence ID" value="CUO55388.1"/>
    <property type="molecule type" value="Genomic_DNA"/>
</dbReference>
<sequence length="338" mass="37737">MKKLKKLTTLLLSVMLIVGLVSCGTSKQLSSNENSNVQSQENNDSHYPVTITTYNYLKEPVEITFDKAPERVVAIYQNSIETLLALGLEDKIVAAAGLDHDVKDEYKDAFSKVNYLEDFTPSKETIIMEKPDFILSWYSIFDDKRLGDIDYWNENGVNTYMSLNSGVVSERTIENEINDILNLGKIFNVEEKAQALVDEITSTVSEVSSKVSNEEKQSAMVIEFYDDEIYTYGSKTLAGDMVTKLGAELLNPEGGNIGAEDLIKLNPDCIFVSYMDRGNENVPVEEINKILENPAFASLSAVKNKRVYSIPLGDMYSSGIRTIDGINTFANGLYENEK</sequence>
<dbReference type="Gene3D" id="3.40.50.1980">
    <property type="entry name" value="Nitrogenase molybdenum iron protein domain"/>
    <property type="match status" value="2"/>
</dbReference>
<comment type="similarity">
    <text evidence="1">Belongs to the bacterial solute-binding protein 8 family.</text>
</comment>
<dbReference type="InterPro" id="IPR050902">
    <property type="entry name" value="ABC_Transporter_SBP"/>
</dbReference>
<evidence type="ECO:0000259" key="3">
    <source>
        <dbReference type="PROSITE" id="PS50983"/>
    </source>
</evidence>
<dbReference type="PROSITE" id="PS51257">
    <property type="entry name" value="PROKAR_LIPOPROTEIN"/>
    <property type="match status" value="1"/>
</dbReference>
<feature type="signal peptide" evidence="2">
    <location>
        <begin position="1"/>
        <end position="23"/>
    </location>
</feature>
<dbReference type="PANTHER" id="PTHR30535">
    <property type="entry name" value="VITAMIN B12-BINDING PROTEIN"/>
    <property type="match status" value="1"/>
</dbReference>
<evidence type="ECO:0000256" key="2">
    <source>
        <dbReference type="SAM" id="SignalP"/>
    </source>
</evidence>
<accession>A0A174JV04</accession>
<feature type="chain" id="PRO_5039119478" evidence="2">
    <location>
        <begin position="24"/>
        <end position="338"/>
    </location>
</feature>
<evidence type="ECO:0000313" key="5">
    <source>
        <dbReference type="Proteomes" id="UP000095558"/>
    </source>
</evidence>
<dbReference type="AlphaFoldDB" id="A0A174JV04"/>
<dbReference type="Proteomes" id="UP000095558">
    <property type="component" value="Unassembled WGS sequence"/>
</dbReference>
<feature type="domain" description="Fe/B12 periplasmic-binding" evidence="3">
    <location>
        <begin position="71"/>
        <end position="337"/>
    </location>
</feature>
<evidence type="ECO:0000256" key="1">
    <source>
        <dbReference type="ARBA" id="ARBA00008814"/>
    </source>
</evidence>
<organism evidence="4 5">
    <name type="scientific">Clostridium disporicum</name>
    <dbReference type="NCBI Taxonomy" id="84024"/>
    <lineage>
        <taxon>Bacteria</taxon>
        <taxon>Bacillati</taxon>
        <taxon>Bacillota</taxon>
        <taxon>Clostridia</taxon>
        <taxon>Eubacteriales</taxon>
        <taxon>Clostridiaceae</taxon>
        <taxon>Clostridium</taxon>
    </lineage>
</organism>
<gene>
    <name evidence="4" type="primary">yclQ_2</name>
    <name evidence="4" type="ORF">ERS852470_02679</name>
</gene>
<evidence type="ECO:0000313" key="4">
    <source>
        <dbReference type="EMBL" id="CUO55388.1"/>
    </source>
</evidence>
<protein>
    <submittedName>
        <fullName evidence="4">Putative iron compound ABC transporter periplasmic iron compound-binding protein</fullName>
    </submittedName>
</protein>
<dbReference type="SUPFAM" id="SSF53807">
    <property type="entry name" value="Helical backbone' metal receptor"/>
    <property type="match status" value="1"/>
</dbReference>
<name>A0A174JV04_9CLOT</name>
<dbReference type="RefSeq" id="WP_055277347.1">
    <property type="nucleotide sequence ID" value="NZ_CYYT01000052.1"/>
</dbReference>
<dbReference type="OrthoDB" id="89746at2"/>
<proteinExistence type="inferred from homology"/>
<reference evidence="4 5" key="1">
    <citation type="submission" date="2015-09" db="EMBL/GenBank/DDBJ databases">
        <authorList>
            <consortium name="Pathogen Informatics"/>
        </authorList>
    </citation>
    <scope>NUCLEOTIDE SEQUENCE [LARGE SCALE GENOMIC DNA]</scope>
    <source>
        <strain evidence="4 5">2789STDY5834855</strain>
    </source>
</reference>
<dbReference type="PANTHER" id="PTHR30535:SF7">
    <property type="entry name" value="IRON(III) DICITRATE-BINDING PROTEIN"/>
    <property type="match status" value="1"/>
</dbReference>